<protein>
    <recommendedName>
        <fullName evidence="5">WRKY transcription factor 19</fullName>
    </recommendedName>
</protein>
<dbReference type="PANTHER" id="PTHR31827:SF1">
    <property type="entry name" value="EMB|CAB89363.1"/>
    <property type="match status" value="1"/>
</dbReference>
<comment type="caution">
    <text evidence="3">The sequence shown here is derived from an EMBL/GenBank/DDBJ whole genome shotgun (WGS) entry which is preliminary data.</text>
</comment>
<feature type="compositionally biased region" description="Basic and acidic residues" evidence="2">
    <location>
        <begin position="217"/>
        <end position="234"/>
    </location>
</feature>
<dbReference type="PANTHER" id="PTHR31827">
    <property type="entry name" value="EMB|CAB89363.1"/>
    <property type="match status" value="1"/>
</dbReference>
<feature type="region of interest" description="Disordered" evidence="2">
    <location>
        <begin position="214"/>
        <end position="234"/>
    </location>
</feature>
<dbReference type="AlphaFoldDB" id="A0ABD3EV54"/>
<evidence type="ECO:0000313" key="4">
    <source>
        <dbReference type="Proteomes" id="UP001632037"/>
    </source>
</evidence>
<organism evidence="3 4">
    <name type="scientific">Phytophthora oleae</name>
    <dbReference type="NCBI Taxonomy" id="2107226"/>
    <lineage>
        <taxon>Eukaryota</taxon>
        <taxon>Sar</taxon>
        <taxon>Stramenopiles</taxon>
        <taxon>Oomycota</taxon>
        <taxon>Peronosporomycetes</taxon>
        <taxon>Peronosporales</taxon>
        <taxon>Peronosporaceae</taxon>
        <taxon>Phytophthora</taxon>
    </lineage>
</organism>
<keyword evidence="1" id="KW-0175">Coiled coil</keyword>
<evidence type="ECO:0000256" key="2">
    <source>
        <dbReference type="SAM" id="MobiDB-lite"/>
    </source>
</evidence>
<dbReference type="Proteomes" id="UP001632037">
    <property type="component" value="Unassembled WGS sequence"/>
</dbReference>
<name>A0ABD3EV54_9STRA</name>
<evidence type="ECO:0000313" key="3">
    <source>
        <dbReference type="EMBL" id="KAL3658182.1"/>
    </source>
</evidence>
<feature type="region of interest" description="Disordered" evidence="2">
    <location>
        <begin position="418"/>
        <end position="468"/>
    </location>
</feature>
<accession>A0ABD3EV54</accession>
<feature type="compositionally biased region" description="Polar residues" evidence="2">
    <location>
        <begin position="305"/>
        <end position="336"/>
    </location>
</feature>
<evidence type="ECO:0008006" key="5">
    <source>
        <dbReference type="Google" id="ProtNLM"/>
    </source>
</evidence>
<sequence>MLDVTSVGANLTVEQREAILADLTFFLDNYGSTRAVRAKLKEQQREIQRLIDRLQQLLNGCGGKDSREDERQAAANEELFDDDVGDADETMADVDFFLRVYGSTHAVRQELSVQRNKIEVLNKAIVNFQKQPELQDENVCETQEFNGASGNNDLGGENDVQMESAGVVTQDIEKHADESSQSRSVDCRRLSHSTCNEGPSEYCAVHRRVAAASRHGGAREEEAGSGGHCDHGDMQTKVVPIQSQKELKASADSKETPHEFVGFVVHPVWLLSMDTTAYQQVRSTLAVIPNAFSSNHNSKLREPTTSHVESTEDSSTAAKQTDSIRETPSSPRSSSQKCRHRDCNKLTQAHGLCYAHGGYNICKVDDCERRATARKLCRYHGGGTQCKMSECEKLGYSTWKGYCYRHAREQGILVNHAKESNVPQVEKSDGSGNGVIDSQTQAKPDSEIPTQSLDNDGDIHTSNRGTRVSDSNIRCESHVVCKVHKCMKWAMRDGDQSEYCFLHKRTSASQDNTQGPSTSSVPPVSEAEANAAKIMTDNSCKHRHSICNEAGCERIGKPNGAKKGYCFKHGGGVPCQYPGCTKQPQFKGLCAAHGGFRICKTEGCSKHVFQWQLCFQHYRVDSDRTSNS</sequence>
<dbReference type="EMBL" id="JBIMZQ010000056">
    <property type="protein sequence ID" value="KAL3658182.1"/>
    <property type="molecule type" value="Genomic_DNA"/>
</dbReference>
<gene>
    <name evidence="3" type="ORF">V7S43_016812</name>
</gene>
<evidence type="ECO:0000256" key="1">
    <source>
        <dbReference type="SAM" id="Coils"/>
    </source>
</evidence>
<feature type="compositionally biased region" description="Polar residues" evidence="2">
    <location>
        <begin position="436"/>
        <end position="468"/>
    </location>
</feature>
<reference evidence="3 4" key="1">
    <citation type="submission" date="2024-09" db="EMBL/GenBank/DDBJ databases">
        <title>Genome sequencing and assembly of Phytophthora oleae, isolate VK10A, causative agent of rot of olive drupes.</title>
        <authorList>
            <person name="Conti Taguali S."/>
            <person name="Riolo M."/>
            <person name="La Spada F."/>
            <person name="Cacciola S.O."/>
            <person name="Dionisio G."/>
        </authorList>
    </citation>
    <scope>NUCLEOTIDE SEQUENCE [LARGE SCALE GENOMIC DNA]</scope>
    <source>
        <strain evidence="3 4">VK10A</strain>
    </source>
</reference>
<keyword evidence="4" id="KW-1185">Reference proteome</keyword>
<feature type="coiled-coil region" evidence="1">
    <location>
        <begin position="33"/>
        <end position="60"/>
    </location>
</feature>
<proteinExistence type="predicted"/>
<feature type="region of interest" description="Disordered" evidence="2">
    <location>
        <begin position="294"/>
        <end position="339"/>
    </location>
</feature>